<dbReference type="STRING" id="494026.PGLA_01280"/>
<dbReference type="Gene3D" id="2.40.50.230">
    <property type="entry name" value="Gp5 N-terminal domain"/>
    <property type="match status" value="1"/>
</dbReference>
<evidence type="ECO:0000259" key="1">
    <source>
        <dbReference type="Pfam" id="PF18352"/>
    </source>
</evidence>
<dbReference type="OrthoDB" id="2621843at2"/>
<dbReference type="EMBL" id="LVJH01000002">
    <property type="protein sequence ID" value="OAB46057.1"/>
    <property type="molecule type" value="Genomic_DNA"/>
</dbReference>
<dbReference type="InterPro" id="IPR041599">
    <property type="entry name" value="Gp138_N"/>
</dbReference>
<reference evidence="2 3" key="1">
    <citation type="submission" date="2016-03" db="EMBL/GenBank/DDBJ databases">
        <title>Draft genome sequence of Paenibacillus glacialis DSM 22343.</title>
        <authorList>
            <person name="Shin S.-K."/>
            <person name="Yi H."/>
        </authorList>
    </citation>
    <scope>NUCLEOTIDE SEQUENCE [LARGE SCALE GENOMIC DNA]</scope>
    <source>
        <strain evidence="2 3">DSM 22343</strain>
    </source>
</reference>
<dbReference type="AlphaFoldDB" id="A0A168NRG0"/>
<dbReference type="InterPro" id="IPR037026">
    <property type="entry name" value="Vgr_OB-fold_dom_sf"/>
</dbReference>
<comment type="caution">
    <text evidence="2">The sequence shown here is derived from an EMBL/GenBank/DDBJ whole genome shotgun (WGS) entry which is preliminary data.</text>
</comment>
<dbReference type="Pfam" id="PF18352">
    <property type="entry name" value="Gp138_N"/>
    <property type="match status" value="1"/>
</dbReference>
<dbReference type="Proteomes" id="UP000076967">
    <property type="component" value="Unassembled WGS sequence"/>
</dbReference>
<organism evidence="2 3">
    <name type="scientific">Paenibacillus glacialis</name>
    <dbReference type="NCBI Taxonomy" id="494026"/>
    <lineage>
        <taxon>Bacteria</taxon>
        <taxon>Bacillati</taxon>
        <taxon>Bacillota</taxon>
        <taxon>Bacilli</taxon>
        <taxon>Bacillales</taxon>
        <taxon>Paenibacillaceae</taxon>
        <taxon>Paenibacillus</taxon>
    </lineage>
</organism>
<keyword evidence="3" id="KW-1185">Reference proteome</keyword>
<protein>
    <recommendedName>
        <fullName evidence="1">Phage protein Gp138 N-terminal domain-containing protein</fullName>
    </recommendedName>
</protein>
<sequence>MKNDPASTLSQVIAQMMVHQLSAVHVGFPCRVISFDEVTCKADVQPLVRTSDSEPAMIQGVPALGHRSKVNEIEQVYRPSLKSGDTVYVVCADREIKNALNGQVASADTERRHDVNDAVIVGVFACSL</sequence>
<proteinExistence type="predicted"/>
<feature type="domain" description="Phage protein Gp138 N-terminal" evidence="1">
    <location>
        <begin position="28"/>
        <end position="121"/>
    </location>
</feature>
<dbReference type="RefSeq" id="WP_068527546.1">
    <property type="nucleotide sequence ID" value="NZ_LVJH01000002.1"/>
</dbReference>
<evidence type="ECO:0000313" key="3">
    <source>
        <dbReference type="Proteomes" id="UP000076967"/>
    </source>
</evidence>
<gene>
    <name evidence="2" type="ORF">PGLA_01280</name>
</gene>
<name>A0A168NRG0_9BACL</name>
<accession>A0A168NRG0</accession>
<evidence type="ECO:0000313" key="2">
    <source>
        <dbReference type="EMBL" id="OAB46057.1"/>
    </source>
</evidence>